<dbReference type="InterPro" id="IPR036869">
    <property type="entry name" value="J_dom_sf"/>
</dbReference>
<dbReference type="InterPro" id="IPR001623">
    <property type="entry name" value="DnaJ_domain"/>
</dbReference>
<dbReference type="SUPFAM" id="SSF46565">
    <property type="entry name" value="Chaperone J-domain"/>
    <property type="match status" value="1"/>
</dbReference>
<organism evidence="5 6">
    <name type="scientific">Drosophila pseudoobscura pseudoobscura</name>
    <name type="common">Fruit fly</name>
    <dbReference type="NCBI Taxonomy" id="46245"/>
    <lineage>
        <taxon>Eukaryota</taxon>
        <taxon>Metazoa</taxon>
        <taxon>Ecdysozoa</taxon>
        <taxon>Arthropoda</taxon>
        <taxon>Hexapoda</taxon>
        <taxon>Insecta</taxon>
        <taxon>Pterygota</taxon>
        <taxon>Neoptera</taxon>
        <taxon>Endopterygota</taxon>
        <taxon>Diptera</taxon>
        <taxon>Brachycera</taxon>
        <taxon>Muscomorpha</taxon>
        <taxon>Ephydroidea</taxon>
        <taxon>Drosophilidae</taxon>
        <taxon>Drosophila</taxon>
        <taxon>Sophophora</taxon>
    </lineage>
</organism>
<protein>
    <submittedName>
        <fullName evidence="6">DnaJ homolog subfamily C member 7-like</fullName>
    </submittedName>
</protein>
<dbReference type="InterPro" id="IPR019734">
    <property type="entry name" value="TPR_rpt"/>
</dbReference>
<feature type="repeat" description="TPR" evidence="3">
    <location>
        <begin position="189"/>
        <end position="222"/>
    </location>
</feature>
<keyword evidence="5" id="KW-1185">Reference proteome</keyword>
<evidence type="ECO:0000256" key="2">
    <source>
        <dbReference type="ARBA" id="ARBA00022803"/>
    </source>
</evidence>
<dbReference type="AlphaFoldDB" id="A0A6I8UYR4"/>
<dbReference type="InterPro" id="IPR011990">
    <property type="entry name" value="TPR-like_helical_dom_sf"/>
</dbReference>
<dbReference type="SMART" id="SM00271">
    <property type="entry name" value="DnaJ"/>
    <property type="match status" value="1"/>
</dbReference>
<dbReference type="PRINTS" id="PR00625">
    <property type="entry name" value="JDOMAIN"/>
</dbReference>
<dbReference type="RefSeq" id="XP_002133583.2">
    <property type="nucleotide sequence ID" value="XM_002133547.3"/>
</dbReference>
<evidence type="ECO:0000256" key="3">
    <source>
        <dbReference type="PROSITE-ProRule" id="PRU00339"/>
    </source>
</evidence>
<feature type="repeat" description="TPR" evidence="3">
    <location>
        <begin position="307"/>
        <end position="340"/>
    </location>
</feature>
<evidence type="ECO:0000259" key="4">
    <source>
        <dbReference type="PROSITE" id="PS50076"/>
    </source>
</evidence>
<accession>A0A6I8UYR4</accession>
<dbReference type="SMART" id="SM00028">
    <property type="entry name" value="TPR"/>
    <property type="match status" value="8"/>
</dbReference>
<proteinExistence type="predicted"/>
<dbReference type="PROSITE" id="PS50005">
    <property type="entry name" value="TPR"/>
    <property type="match status" value="3"/>
</dbReference>
<keyword evidence="1" id="KW-0677">Repeat</keyword>
<dbReference type="Pfam" id="PF00226">
    <property type="entry name" value="DnaJ"/>
    <property type="match status" value="1"/>
</dbReference>
<dbReference type="InParanoid" id="A0A6I8UYR4"/>
<sequence>MDANTLAEIKSTLGESQCRANNYEAALRSYSEAIDLWPDSAAYYNNRAGCYYELLDPISALADVRHALRIDPGFDKAYVNVAKCCRVLGDLFGMESAVQKVFEADRNSTAVNEEQMALREIRRLEPFIKSTYDRMFFGATRVYLDYVLMMAPATVRYRILKAECLAYLNRCHDALEIAADVIRQYPTSADAIFVRGLCLFYTDNVEKCIPHFEHALLLDPEHEKSKQMRIKAKKVKAMREEANRLFKMYRYREAYLVFTDALAIDVNNTVINSKLQYNRALVNTRLGFLVHAVEDCNNVLLLNGPCLKALVLRGQCLLKLGIFEEAVADFEVALTLESSEEIKKLWRDAKQGLQRLGCYGILGVGSNASDDDIRRAFYQKARLHHPDKHASDSNEKQEEERHKFLEVVGAYEMLSNRRKCSRDEIGQEMKASPDVEEMFRSFFWNESIPLNSGR</sequence>
<dbReference type="Gene3D" id="1.10.287.110">
    <property type="entry name" value="DnaJ domain"/>
    <property type="match status" value="1"/>
</dbReference>
<dbReference type="PANTHER" id="PTHR45188">
    <property type="entry name" value="DNAJ PROTEIN P58IPK HOMOLOG"/>
    <property type="match status" value="1"/>
</dbReference>
<gene>
    <name evidence="6" type="primary">LOC6902049</name>
</gene>
<name>A0A6I8UYR4_DROPS</name>
<feature type="domain" description="J" evidence="4">
    <location>
        <begin position="357"/>
        <end position="426"/>
    </location>
</feature>
<feature type="repeat" description="TPR" evidence="3">
    <location>
        <begin position="7"/>
        <end position="40"/>
    </location>
</feature>
<dbReference type="Gene3D" id="1.25.40.10">
    <property type="entry name" value="Tetratricopeptide repeat domain"/>
    <property type="match status" value="1"/>
</dbReference>
<dbReference type="PANTHER" id="PTHR45188:SF2">
    <property type="entry name" value="DNAJ HOMOLOG SUBFAMILY C MEMBER 7"/>
    <property type="match status" value="1"/>
</dbReference>
<evidence type="ECO:0000256" key="1">
    <source>
        <dbReference type="ARBA" id="ARBA00022737"/>
    </source>
</evidence>
<reference evidence="6" key="1">
    <citation type="submission" date="2025-08" db="UniProtKB">
        <authorList>
            <consortium name="RefSeq"/>
        </authorList>
    </citation>
    <scope>IDENTIFICATION</scope>
    <source>
        <strain evidence="6">MV-25-SWS-2005</strain>
        <tissue evidence="6">Whole body</tissue>
    </source>
</reference>
<evidence type="ECO:0000313" key="6">
    <source>
        <dbReference type="RefSeq" id="XP_002133583.2"/>
    </source>
</evidence>
<dbReference type="Pfam" id="PF13181">
    <property type="entry name" value="TPR_8"/>
    <property type="match status" value="1"/>
</dbReference>
<dbReference type="ExpressionAtlas" id="A0A6I8UYR4">
    <property type="expression patterns" value="baseline"/>
</dbReference>
<dbReference type="SUPFAM" id="SSF48452">
    <property type="entry name" value="TPR-like"/>
    <property type="match status" value="2"/>
</dbReference>
<dbReference type="Proteomes" id="UP000001819">
    <property type="component" value="Chromosome X"/>
</dbReference>
<dbReference type="Pfam" id="PF13432">
    <property type="entry name" value="TPR_16"/>
    <property type="match status" value="1"/>
</dbReference>
<keyword evidence="2 3" id="KW-0802">TPR repeat</keyword>
<dbReference type="PROSITE" id="PS50076">
    <property type="entry name" value="DNAJ_2"/>
    <property type="match status" value="1"/>
</dbReference>
<dbReference type="KEGG" id="dpo:6902049"/>
<evidence type="ECO:0000313" key="5">
    <source>
        <dbReference type="Proteomes" id="UP000001819"/>
    </source>
</evidence>
<dbReference type="CDD" id="cd06257">
    <property type="entry name" value="DnaJ"/>
    <property type="match status" value="1"/>
</dbReference>